<evidence type="ECO:0000313" key="12">
    <source>
        <dbReference type="Proteomes" id="UP000251314"/>
    </source>
</evidence>
<evidence type="ECO:0000313" key="9">
    <source>
        <dbReference type="EMBL" id="KAG3227781.1"/>
    </source>
</evidence>
<reference evidence="5" key="2">
    <citation type="submission" date="2018-10" db="EMBL/GenBank/DDBJ databases">
        <title>Effector identification in a new, highly contiguous assembly of the strawberry crown rot pathogen Phytophthora cactorum.</title>
        <authorList>
            <person name="Armitage A.D."/>
            <person name="Nellist C.F."/>
            <person name="Bates H."/>
            <person name="Vickerstaff R.J."/>
            <person name="Harrison R.J."/>
        </authorList>
    </citation>
    <scope>NUCLEOTIDE SEQUENCE</scope>
    <source>
        <strain evidence="5">15-7</strain>
        <strain evidence="6">4032</strain>
        <strain evidence="7">4040</strain>
        <strain evidence="8">P415</strain>
        <strain evidence="9">P421</strain>
    </source>
</reference>
<dbReference type="AlphaFoldDB" id="A0A329SRC3"/>
<evidence type="ECO:0000256" key="1">
    <source>
        <dbReference type="ARBA" id="ARBA00004340"/>
    </source>
</evidence>
<feature type="domain" description="Crinkler effector protein N-terminal" evidence="4">
    <location>
        <begin position="2"/>
        <end position="124"/>
    </location>
</feature>
<gene>
    <name evidence="10" type="ORF">JG687_00000241</name>
    <name evidence="11" type="ORF">PC110_g4579</name>
    <name evidence="5" type="ORF">PC113_g1667</name>
    <name evidence="6" type="ORF">PC115_g1503</name>
    <name evidence="7" type="ORF">PC117_g2269</name>
    <name evidence="8" type="ORF">PC118_g2703</name>
    <name evidence="9" type="ORF">PC129_g1677</name>
</gene>
<dbReference type="EMBL" id="RCMK01000029">
    <property type="protein sequence ID" value="KAG2953106.1"/>
    <property type="molecule type" value="Genomic_DNA"/>
</dbReference>
<comment type="caution">
    <text evidence="11">The sequence shown here is derived from an EMBL/GenBank/DDBJ whole genome shotgun (WGS) entry which is preliminary data.</text>
</comment>
<evidence type="ECO:0000313" key="7">
    <source>
        <dbReference type="EMBL" id="KAG2953106.1"/>
    </source>
</evidence>
<evidence type="ECO:0000256" key="2">
    <source>
        <dbReference type="ARBA" id="ARBA00004613"/>
    </source>
</evidence>
<dbReference type="EMBL" id="RCMG01000020">
    <property type="protein sequence ID" value="KAG2867782.1"/>
    <property type="molecule type" value="Genomic_DNA"/>
</dbReference>
<dbReference type="InterPro" id="IPR045379">
    <property type="entry name" value="Crinkler_N"/>
</dbReference>
<evidence type="ECO:0000313" key="10">
    <source>
        <dbReference type="EMBL" id="KAG6974669.1"/>
    </source>
</evidence>
<dbReference type="Proteomes" id="UP000774804">
    <property type="component" value="Unassembled WGS sequence"/>
</dbReference>
<evidence type="ECO:0000259" key="4">
    <source>
        <dbReference type="Pfam" id="PF20147"/>
    </source>
</evidence>
<dbReference type="EMBL" id="MJFZ01000071">
    <property type="protein sequence ID" value="RAW39209.1"/>
    <property type="molecule type" value="Genomic_DNA"/>
</dbReference>
<dbReference type="OrthoDB" id="93347at2759"/>
<dbReference type="GO" id="GO:0005576">
    <property type="term" value="C:extracellular region"/>
    <property type="evidence" value="ECO:0007669"/>
    <property type="project" value="UniProtKB-SubCell"/>
</dbReference>
<protein>
    <recommendedName>
        <fullName evidence="4">Crinkler effector protein N-terminal domain-containing protein</fullName>
    </recommendedName>
</protein>
<dbReference type="Proteomes" id="UP000735874">
    <property type="component" value="Unassembled WGS sequence"/>
</dbReference>
<evidence type="ECO:0000313" key="5">
    <source>
        <dbReference type="EMBL" id="KAG2867782.1"/>
    </source>
</evidence>
<name>A0A329SRC3_9STRA</name>
<proteinExistence type="predicted"/>
<keyword evidence="3" id="KW-0964">Secreted</keyword>
<dbReference type="Proteomes" id="UP000760860">
    <property type="component" value="Unassembled WGS sequence"/>
</dbReference>
<dbReference type="Proteomes" id="UP000697107">
    <property type="component" value="Unassembled WGS sequence"/>
</dbReference>
<accession>A0A329SRC3</accession>
<dbReference type="VEuPathDB" id="FungiDB:PC110_g4579"/>
<dbReference type="EMBL" id="RCMV01000027">
    <property type="protein sequence ID" value="KAG3227781.1"/>
    <property type="molecule type" value="Genomic_DNA"/>
</dbReference>
<dbReference type="EMBL" id="RCML01000042">
    <property type="protein sequence ID" value="KAG2995942.1"/>
    <property type="molecule type" value="Genomic_DNA"/>
</dbReference>
<reference evidence="11 12" key="1">
    <citation type="submission" date="2018-01" db="EMBL/GenBank/DDBJ databases">
        <title>Draft genome of the strawberry crown rot pathogen Phytophthora cactorum.</title>
        <authorList>
            <person name="Armitage A.D."/>
            <person name="Lysoe E."/>
            <person name="Nellist C.F."/>
            <person name="Harrison R.J."/>
            <person name="Brurberg M.B."/>
        </authorList>
    </citation>
    <scope>NUCLEOTIDE SEQUENCE [LARGE SCALE GENOMIC DNA]</scope>
    <source>
        <strain evidence="11 12">10300</strain>
    </source>
</reference>
<organism evidence="11 12">
    <name type="scientific">Phytophthora cactorum</name>
    <dbReference type="NCBI Taxonomy" id="29920"/>
    <lineage>
        <taxon>Eukaryota</taxon>
        <taxon>Sar</taxon>
        <taxon>Stramenopiles</taxon>
        <taxon>Oomycota</taxon>
        <taxon>Peronosporomycetes</taxon>
        <taxon>Peronosporales</taxon>
        <taxon>Peronosporaceae</taxon>
        <taxon>Phytophthora</taxon>
    </lineage>
</organism>
<dbReference type="Pfam" id="PF20147">
    <property type="entry name" value="Crinkler"/>
    <property type="match status" value="1"/>
</dbReference>
<evidence type="ECO:0000313" key="6">
    <source>
        <dbReference type="EMBL" id="KAG2942294.1"/>
    </source>
</evidence>
<dbReference type="GO" id="GO:0043657">
    <property type="term" value="C:host cell"/>
    <property type="evidence" value="ECO:0007669"/>
    <property type="project" value="UniProtKB-SubCell"/>
</dbReference>
<evidence type="ECO:0000313" key="8">
    <source>
        <dbReference type="EMBL" id="KAG2995942.1"/>
    </source>
</evidence>
<sequence>MLRLQCLVSSGEEFRVVSIEVSSEERIDELQARLEEELDAMEFQAKPDSVMKLYCVQHQRLTYRQDPGTKLEVLFLDGDEISGAEACSDAALKSAKQLVPWALVSWYFQDQQFTFPDAIEIVVVWEDEQEIE</sequence>
<reference evidence="10" key="3">
    <citation type="submission" date="2021-01" db="EMBL/GenBank/DDBJ databases">
        <title>Phytophthora aleatoria, a newly-described species from Pinus radiata is distinct from Phytophthora cactorum isolates based on comparative genomics.</title>
        <authorList>
            <person name="Mcdougal R."/>
            <person name="Panda P."/>
            <person name="Williams N."/>
            <person name="Studholme D.J."/>
        </authorList>
    </citation>
    <scope>NUCLEOTIDE SEQUENCE</scope>
    <source>
        <strain evidence="10">NZFS 3830</strain>
    </source>
</reference>
<dbReference type="Proteomes" id="UP000251314">
    <property type="component" value="Unassembled WGS sequence"/>
</dbReference>
<comment type="subcellular location">
    <subcellularLocation>
        <location evidence="1">Host cell</location>
    </subcellularLocation>
    <subcellularLocation>
        <location evidence="2">Secreted</location>
    </subcellularLocation>
</comment>
<dbReference type="EMBL" id="JAENGZ010000004">
    <property type="protein sequence ID" value="KAG6974669.1"/>
    <property type="molecule type" value="Genomic_DNA"/>
</dbReference>
<dbReference type="Proteomes" id="UP000688947">
    <property type="component" value="Unassembled WGS sequence"/>
</dbReference>
<dbReference type="Proteomes" id="UP000736787">
    <property type="component" value="Unassembled WGS sequence"/>
</dbReference>
<evidence type="ECO:0000256" key="3">
    <source>
        <dbReference type="ARBA" id="ARBA00022525"/>
    </source>
</evidence>
<keyword evidence="12" id="KW-1185">Reference proteome</keyword>
<dbReference type="EMBL" id="RCMI01000019">
    <property type="protein sequence ID" value="KAG2942294.1"/>
    <property type="molecule type" value="Genomic_DNA"/>
</dbReference>
<evidence type="ECO:0000313" key="11">
    <source>
        <dbReference type="EMBL" id="RAW39209.1"/>
    </source>
</evidence>